<evidence type="ECO:0000256" key="1">
    <source>
        <dbReference type="ARBA" id="ARBA00004123"/>
    </source>
</evidence>
<keyword evidence="7" id="KW-1185">Reference proteome</keyword>
<dbReference type="Ensembl" id="ENSCABT00000007490.1">
    <property type="protein sequence ID" value="ENSCABP00000006857.1"/>
    <property type="gene ID" value="ENSCABG00000005192.1"/>
</dbReference>
<protein>
    <recommendedName>
        <fullName evidence="4">Spermatogenesis-associated protein 4</fullName>
    </recommendedName>
</protein>
<dbReference type="Proteomes" id="UP000694404">
    <property type="component" value="Unplaced"/>
</dbReference>
<evidence type="ECO:0000313" key="6">
    <source>
        <dbReference type="Ensembl" id="ENSCABP00000006857.1"/>
    </source>
</evidence>
<dbReference type="PROSITE" id="PS50021">
    <property type="entry name" value="CH"/>
    <property type="match status" value="1"/>
</dbReference>
<keyword evidence="2" id="KW-0539">Nucleus</keyword>
<proteinExistence type="predicted"/>
<comment type="function">
    <text evidence="3">May play a role in apoptosis regulation.</text>
</comment>
<evidence type="ECO:0000256" key="3">
    <source>
        <dbReference type="ARBA" id="ARBA00058372"/>
    </source>
</evidence>
<dbReference type="GeneTree" id="ENSGT00910000144159"/>
<dbReference type="SUPFAM" id="SSF47576">
    <property type="entry name" value="Calponin-homology domain, CH-domain"/>
    <property type="match status" value="1"/>
</dbReference>
<dbReference type="GO" id="GO:0008017">
    <property type="term" value="F:microtubule binding"/>
    <property type="evidence" value="ECO:0007669"/>
    <property type="project" value="TreeGrafter"/>
</dbReference>
<accession>A0A8C0IME8</accession>
<dbReference type="InterPro" id="IPR036872">
    <property type="entry name" value="CH_dom_sf"/>
</dbReference>
<dbReference type="InterPro" id="IPR001715">
    <property type="entry name" value="CH_dom"/>
</dbReference>
<reference evidence="6" key="1">
    <citation type="submission" date="2025-08" db="UniProtKB">
        <authorList>
            <consortium name="Ensembl"/>
        </authorList>
    </citation>
    <scope>IDENTIFICATION</scope>
</reference>
<comment type="subcellular location">
    <subcellularLocation>
        <location evidence="1">Nucleus</location>
    </subcellularLocation>
</comment>
<evidence type="ECO:0000256" key="4">
    <source>
        <dbReference type="ARBA" id="ARBA00071322"/>
    </source>
</evidence>
<evidence type="ECO:0000259" key="5">
    <source>
        <dbReference type="PROSITE" id="PS50021"/>
    </source>
</evidence>
<feature type="domain" description="Calponin-homology (CH)" evidence="5">
    <location>
        <begin position="44"/>
        <end position="149"/>
    </location>
</feature>
<dbReference type="Gene3D" id="1.10.418.10">
    <property type="entry name" value="Calponin-like domain"/>
    <property type="match status" value="1"/>
</dbReference>
<dbReference type="PANTHER" id="PTHR12509">
    <property type="entry name" value="SPERMATOGENESIS-ASSOCIATED 4-RELATED"/>
    <property type="match status" value="1"/>
</dbReference>
<dbReference type="AlphaFoldDB" id="A0A8C0IME8"/>
<dbReference type="GO" id="GO:0051493">
    <property type="term" value="P:regulation of cytoskeleton organization"/>
    <property type="evidence" value="ECO:0007669"/>
    <property type="project" value="TreeGrafter"/>
</dbReference>
<dbReference type="FunFam" id="1.10.418.10:FF:000061">
    <property type="entry name" value="Spermatogenesis associated 4"/>
    <property type="match status" value="1"/>
</dbReference>
<dbReference type="GO" id="GO:0005930">
    <property type="term" value="C:axoneme"/>
    <property type="evidence" value="ECO:0007669"/>
    <property type="project" value="TreeGrafter"/>
</dbReference>
<dbReference type="Pfam" id="PF06294">
    <property type="entry name" value="CH_2"/>
    <property type="match status" value="1"/>
</dbReference>
<dbReference type="InterPro" id="IPR010441">
    <property type="entry name" value="CH_2"/>
</dbReference>
<sequence>MLNPLLLTAARGHGERGPYSGARGSRAVPASCASMSYSHPPRRTGLPRAVLRWLQSLDLSFFPRNFRRDFSNGYLIAEIFSWYYPGDIHSHSYENGASLATKLSNWSQLFFSKRNLKPVQELIDGTIHCKPGAAEMLVQDIYSMLTNGRIKNIQDEVDFTDHYYQEQLPMVARSTASKAIKNNIKLTEIMMEPNINKNRQKVNAIINMHMQRRLVEREENPSDASTLRVWLRWHFTALAARYSAVKPQCNQGGSAGRMALGAARYTRRGYGLRAALGELSPSAAAPTTRGSALKFQV</sequence>
<organism evidence="6 7">
    <name type="scientific">Chelonoidis abingdonii</name>
    <name type="common">Abingdon island giant tortoise</name>
    <name type="synonym">Testudo abingdonii</name>
    <dbReference type="NCBI Taxonomy" id="106734"/>
    <lineage>
        <taxon>Eukaryota</taxon>
        <taxon>Metazoa</taxon>
        <taxon>Chordata</taxon>
        <taxon>Craniata</taxon>
        <taxon>Vertebrata</taxon>
        <taxon>Euteleostomi</taxon>
        <taxon>Archelosauria</taxon>
        <taxon>Testudinata</taxon>
        <taxon>Testudines</taxon>
        <taxon>Cryptodira</taxon>
        <taxon>Durocryptodira</taxon>
        <taxon>Testudinoidea</taxon>
        <taxon>Testudinidae</taxon>
        <taxon>Chelonoidis</taxon>
    </lineage>
</organism>
<dbReference type="InterPro" id="IPR052111">
    <property type="entry name" value="Spermatogenesis_Ciliary_MAP"/>
</dbReference>
<dbReference type="GO" id="GO:0005634">
    <property type="term" value="C:nucleus"/>
    <property type="evidence" value="ECO:0007669"/>
    <property type="project" value="UniProtKB-SubCell"/>
</dbReference>
<evidence type="ECO:0000256" key="2">
    <source>
        <dbReference type="ARBA" id="ARBA00023242"/>
    </source>
</evidence>
<reference evidence="6" key="2">
    <citation type="submission" date="2025-09" db="UniProtKB">
        <authorList>
            <consortium name="Ensembl"/>
        </authorList>
    </citation>
    <scope>IDENTIFICATION</scope>
</reference>
<dbReference type="PANTHER" id="PTHR12509:SF8">
    <property type="entry name" value="SPERMATOGENESIS-ASSOCIATED PROTEIN 4"/>
    <property type="match status" value="1"/>
</dbReference>
<evidence type="ECO:0000313" key="7">
    <source>
        <dbReference type="Proteomes" id="UP000694404"/>
    </source>
</evidence>
<name>A0A8C0IME8_CHEAB</name>